<feature type="compositionally biased region" description="Acidic residues" evidence="1">
    <location>
        <begin position="359"/>
        <end position="370"/>
    </location>
</feature>
<gene>
    <name evidence="2" type="ORF">C8A04DRAFT_33095</name>
</gene>
<feature type="compositionally biased region" description="Low complexity" evidence="1">
    <location>
        <begin position="243"/>
        <end position="266"/>
    </location>
</feature>
<dbReference type="InterPro" id="IPR022190">
    <property type="entry name" value="DUF3716"/>
</dbReference>
<dbReference type="AlphaFoldDB" id="A0AAN6ZHJ3"/>
<dbReference type="EMBL" id="MU853664">
    <property type="protein sequence ID" value="KAK4139415.1"/>
    <property type="molecule type" value="Genomic_DNA"/>
</dbReference>
<accession>A0AAN6ZHJ3</accession>
<reference evidence="2" key="2">
    <citation type="submission" date="2023-05" db="EMBL/GenBank/DDBJ databases">
        <authorList>
            <consortium name="Lawrence Berkeley National Laboratory"/>
            <person name="Steindorff A."/>
            <person name="Hensen N."/>
            <person name="Bonometti L."/>
            <person name="Westerberg I."/>
            <person name="Brannstrom I.O."/>
            <person name="Guillou S."/>
            <person name="Cros-Aarteil S."/>
            <person name="Calhoun S."/>
            <person name="Haridas S."/>
            <person name="Kuo A."/>
            <person name="Mondo S."/>
            <person name="Pangilinan J."/>
            <person name="Riley R."/>
            <person name="Labutti K."/>
            <person name="Andreopoulos B."/>
            <person name="Lipzen A."/>
            <person name="Chen C."/>
            <person name="Yanf M."/>
            <person name="Daum C."/>
            <person name="Ng V."/>
            <person name="Clum A."/>
            <person name="Ohm R."/>
            <person name="Martin F."/>
            <person name="Silar P."/>
            <person name="Natvig D."/>
            <person name="Lalanne C."/>
            <person name="Gautier V."/>
            <person name="Ament-Velasquez S.L."/>
            <person name="Kruys A."/>
            <person name="Hutchinson M.I."/>
            <person name="Powell A.J."/>
            <person name="Barry K."/>
            <person name="Miller A.N."/>
            <person name="Grigoriev I.V."/>
            <person name="Debuchy R."/>
            <person name="Gladieux P."/>
            <person name="Thoren M.H."/>
            <person name="Johannesson H."/>
        </authorList>
    </citation>
    <scope>NUCLEOTIDE SEQUENCE</scope>
    <source>
        <strain evidence="2">CBS 141.50</strain>
    </source>
</reference>
<name>A0AAN6ZHJ3_9PEZI</name>
<feature type="compositionally biased region" description="Polar residues" evidence="1">
    <location>
        <begin position="38"/>
        <end position="52"/>
    </location>
</feature>
<dbReference type="Proteomes" id="UP001302676">
    <property type="component" value="Unassembled WGS sequence"/>
</dbReference>
<proteinExistence type="predicted"/>
<comment type="caution">
    <text evidence="2">The sequence shown here is derived from an EMBL/GenBank/DDBJ whole genome shotgun (WGS) entry which is preliminary data.</text>
</comment>
<evidence type="ECO:0000313" key="3">
    <source>
        <dbReference type="Proteomes" id="UP001302676"/>
    </source>
</evidence>
<organism evidence="2 3">
    <name type="scientific">Dichotomopilus funicola</name>
    <dbReference type="NCBI Taxonomy" id="1934379"/>
    <lineage>
        <taxon>Eukaryota</taxon>
        <taxon>Fungi</taxon>
        <taxon>Dikarya</taxon>
        <taxon>Ascomycota</taxon>
        <taxon>Pezizomycotina</taxon>
        <taxon>Sordariomycetes</taxon>
        <taxon>Sordariomycetidae</taxon>
        <taxon>Sordariales</taxon>
        <taxon>Chaetomiaceae</taxon>
        <taxon>Dichotomopilus</taxon>
    </lineage>
</organism>
<dbReference type="RefSeq" id="XP_062632786.1">
    <property type="nucleotide sequence ID" value="XM_062782328.1"/>
</dbReference>
<evidence type="ECO:0000256" key="1">
    <source>
        <dbReference type="SAM" id="MobiDB-lite"/>
    </source>
</evidence>
<evidence type="ECO:0000313" key="2">
    <source>
        <dbReference type="EMBL" id="KAK4139415.1"/>
    </source>
</evidence>
<sequence length="389" mass="41305">MAETVAGDVPMADASEVGNSAVDQDNQPTTTTTTTTTEDSAGSVHQDTRQQSAPAGSDTATPADAASAPAPGAFPKKRRGRPPGRPNATVRDADYEENELVKIWNTAKTEPAVPVVSINIRDALTEQSLVHDTQRTIFRLASRETILFVQGWITAKHIASQRPSYVNGLLIHSRGHDAAVSCAQCVEKRGKGALGPFMVCRVLPGYYHDSCSNCKWFDNTSSCSLYTGSRPNRKRKAKELLPAPASGEDGSADADGTTTPTATNGDQGEESKSSSSARQQDGPVDPKLRATGLPQPDADMGGVSALGTESPQQEEQKETPAGDEHDRDNDGDESADPSPSDSHSHFQLGPSATARDQDQEGEGEEEEDSDFVAAQLAAQLLPELHRSDV</sequence>
<dbReference type="Pfam" id="PF12511">
    <property type="entry name" value="DUF3716"/>
    <property type="match status" value="1"/>
</dbReference>
<feature type="region of interest" description="Disordered" evidence="1">
    <location>
        <begin position="227"/>
        <end position="389"/>
    </location>
</feature>
<feature type="compositionally biased region" description="Polar residues" evidence="1">
    <location>
        <begin position="17"/>
        <end position="28"/>
    </location>
</feature>
<dbReference type="GeneID" id="87818941"/>
<feature type="region of interest" description="Disordered" evidence="1">
    <location>
        <begin position="1"/>
        <end position="93"/>
    </location>
</feature>
<keyword evidence="3" id="KW-1185">Reference proteome</keyword>
<feature type="compositionally biased region" description="Basic and acidic residues" evidence="1">
    <location>
        <begin position="314"/>
        <end position="328"/>
    </location>
</feature>
<feature type="compositionally biased region" description="Low complexity" evidence="1">
    <location>
        <begin position="53"/>
        <end position="73"/>
    </location>
</feature>
<reference evidence="2" key="1">
    <citation type="journal article" date="2023" name="Mol. Phylogenet. Evol.">
        <title>Genome-scale phylogeny and comparative genomics of the fungal order Sordariales.</title>
        <authorList>
            <person name="Hensen N."/>
            <person name="Bonometti L."/>
            <person name="Westerberg I."/>
            <person name="Brannstrom I.O."/>
            <person name="Guillou S."/>
            <person name="Cros-Aarteil S."/>
            <person name="Calhoun S."/>
            <person name="Haridas S."/>
            <person name="Kuo A."/>
            <person name="Mondo S."/>
            <person name="Pangilinan J."/>
            <person name="Riley R."/>
            <person name="LaButti K."/>
            <person name="Andreopoulos B."/>
            <person name="Lipzen A."/>
            <person name="Chen C."/>
            <person name="Yan M."/>
            <person name="Daum C."/>
            <person name="Ng V."/>
            <person name="Clum A."/>
            <person name="Steindorff A."/>
            <person name="Ohm R.A."/>
            <person name="Martin F."/>
            <person name="Silar P."/>
            <person name="Natvig D.O."/>
            <person name="Lalanne C."/>
            <person name="Gautier V."/>
            <person name="Ament-Velasquez S.L."/>
            <person name="Kruys A."/>
            <person name="Hutchinson M.I."/>
            <person name="Powell A.J."/>
            <person name="Barry K."/>
            <person name="Miller A.N."/>
            <person name="Grigoriev I.V."/>
            <person name="Debuchy R."/>
            <person name="Gladieux P."/>
            <person name="Hiltunen Thoren M."/>
            <person name="Johannesson H."/>
        </authorList>
    </citation>
    <scope>NUCLEOTIDE SEQUENCE</scope>
    <source>
        <strain evidence="2">CBS 141.50</strain>
    </source>
</reference>
<protein>
    <submittedName>
        <fullName evidence="2">Uncharacterized protein</fullName>
    </submittedName>
</protein>